<dbReference type="InterPro" id="IPR011010">
    <property type="entry name" value="DNA_brk_join_enz"/>
</dbReference>
<reference evidence="2 3" key="1">
    <citation type="submission" date="2022-05" db="EMBL/GenBank/DDBJ databases">
        <authorList>
            <consortium name="Genoscope - CEA"/>
            <person name="William W."/>
        </authorList>
    </citation>
    <scope>NUCLEOTIDE SEQUENCE [LARGE SCALE GENOMIC DNA]</scope>
</reference>
<gene>
    <name evidence="2" type="ORF">PEVE_00019072</name>
</gene>
<sequence length="137" mass="15647">MCSQNERVQSSTWKELSVIELSLQSFVSMLEGLHVRWFTDSQVAAKIVEVGSMKLKDANLKNLRIAALGSLAFAGCFRYDELCNIVPKHIEFHSDYIRIFVPRSKTDVTFFIPKTPLRFACILDGNVFDHVRTTQSF</sequence>
<evidence type="ECO:0000256" key="1">
    <source>
        <dbReference type="ARBA" id="ARBA00023172"/>
    </source>
</evidence>
<evidence type="ECO:0000313" key="3">
    <source>
        <dbReference type="Proteomes" id="UP001159427"/>
    </source>
</evidence>
<dbReference type="Proteomes" id="UP001159427">
    <property type="component" value="Unassembled WGS sequence"/>
</dbReference>
<keyword evidence="1" id="KW-0233">DNA recombination</keyword>
<dbReference type="SUPFAM" id="SSF56349">
    <property type="entry name" value="DNA breaking-rejoining enzymes"/>
    <property type="match status" value="1"/>
</dbReference>
<organism evidence="2 3">
    <name type="scientific">Porites evermanni</name>
    <dbReference type="NCBI Taxonomy" id="104178"/>
    <lineage>
        <taxon>Eukaryota</taxon>
        <taxon>Metazoa</taxon>
        <taxon>Cnidaria</taxon>
        <taxon>Anthozoa</taxon>
        <taxon>Hexacorallia</taxon>
        <taxon>Scleractinia</taxon>
        <taxon>Fungiina</taxon>
        <taxon>Poritidae</taxon>
        <taxon>Porites</taxon>
    </lineage>
</organism>
<name>A0ABN8M6W7_9CNID</name>
<dbReference type="Gene3D" id="1.10.443.10">
    <property type="entry name" value="Intergrase catalytic core"/>
    <property type="match status" value="1"/>
</dbReference>
<evidence type="ECO:0000313" key="2">
    <source>
        <dbReference type="EMBL" id="CAH3023384.1"/>
    </source>
</evidence>
<proteinExistence type="predicted"/>
<keyword evidence="3" id="KW-1185">Reference proteome</keyword>
<dbReference type="EMBL" id="CALNXI010000258">
    <property type="protein sequence ID" value="CAH3023384.1"/>
    <property type="molecule type" value="Genomic_DNA"/>
</dbReference>
<comment type="caution">
    <text evidence="2">The sequence shown here is derived from an EMBL/GenBank/DDBJ whole genome shotgun (WGS) entry which is preliminary data.</text>
</comment>
<protein>
    <submittedName>
        <fullName evidence="2">Uncharacterized protein</fullName>
    </submittedName>
</protein>
<dbReference type="InterPro" id="IPR013762">
    <property type="entry name" value="Integrase-like_cat_sf"/>
</dbReference>
<accession>A0ABN8M6W7</accession>